<dbReference type="Pfam" id="PF13440">
    <property type="entry name" value="Polysacc_synt_3"/>
    <property type="match status" value="1"/>
</dbReference>
<dbReference type="RefSeq" id="WP_161931870.1">
    <property type="nucleotide sequence ID" value="NZ_CP047901.1"/>
</dbReference>
<gene>
    <name evidence="7" type="ORF">MICH65_0510</name>
</gene>
<keyword evidence="8" id="KW-1185">Reference proteome</keyword>
<feature type="transmembrane region" description="Helical" evidence="6">
    <location>
        <begin position="293"/>
        <end position="315"/>
    </location>
</feature>
<keyword evidence="5 6" id="KW-0472">Membrane</keyword>
<dbReference type="PANTHER" id="PTHR30250:SF11">
    <property type="entry name" value="O-ANTIGEN TRANSPORTER-RELATED"/>
    <property type="match status" value="1"/>
</dbReference>
<dbReference type="InterPro" id="IPR050833">
    <property type="entry name" value="Poly_Biosynth_Transport"/>
</dbReference>
<evidence type="ECO:0000313" key="8">
    <source>
        <dbReference type="Proteomes" id="UP000463983"/>
    </source>
</evidence>
<accession>A0A857NDG8</accession>
<dbReference type="PANTHER" id="PTHR30250">
    <property type="entry name" value="PST FAMILY PREDICTED COLANIC ACID TRANSPORTER"/>
    <property type="match status" value="1"/>
</dbReference>
<evidence type="ECO:0000256" key="1">
    <source>
        <dbReference type="ARBA" id="ARBA00004651"/>
    </source>
</evidence>
<name>A0A857NDG8_9BACT</name>
<feature type="transmembrane region" description="Helical" evidence="6">
    <location>
        <begin position="154"/>
        <end position="174"/>
    </location>
</feature>
<evidence type="ECO:0000256" key="2">
    <source>
        <dbReference type="ARBA" id="ARBA00022475"/>
    </source>
</evidence>
<evidence type="ECO:0000256" key="6">
    <source>
        <dbReference type="SAM" id="Phobius"/>
    </source>
</evidence>
<dbReference type="Proteomes" id="UP000463983">
    <property type="component" value="Chromosome"/>
</dbReference>
<comment type="subcellular location">
    <subcellularLocation>
        <location evidence="1">Cell membrane</location>
        <topology evidence="1">Multi-pass membrane protein</topology>
    </subcellularLocation>
</comment>
<keyword evidence="3 6" id="KW-0812">Transmembrane</keyword>
<evidence type="ECO:0000313" key="7">
    <source>
        <dbReference type="EMBL" id="QHO63491.1"/>
    </source>
</evidence>
<feature type="transmembrane region" description="Helical" evidence="6">
    <location>
        <begin position="253"/>
        <end position="281"/>
    </location>
</feature>
<feature type="transmembrane region" description="Helical" evidence="6">
    <location>
        <begin position="364"/>
        <end position="383"/>
    </location>
</feature>
<organism evidence="7 8">
    <name type="scientific">Candidatus Chazhemtobacterium aquaticus</name>
    <dbReference type="NCBI Taxonomy" id="2715735"/>
    <lineage>
        <taxon>Bacteria</taxon>
        <taxon>Candidatus Chazhemtobacteraceae</taxon>
        <taxon>Candidatus Chazhemtobacterium</taxon>
    </lineage>
</organism>
<dbReference type="EMBL" id="CP047901">
    <property type="protein sequence ID" value="QHO63491.1"/>
    <property type="molecule type" value="Genomic_DNA"/>
</dbReference>
<feature type="transmembrane region" description="Helical" evidence="6">
    <location>
        <begin position="389"/>
        <end position="409"/>
    </location>
</feature>
<feature type="transmembrane region" description="Helical" evidence="6">
    <location>
        <begin position="49"/>
        <end position="70"/>
    </location>
</feature>
<protein>
    <submittedName>
        <fullName evidence="7">Capsular polysaccharide biosynthesis protein</fullName>
    </submittedName>
</protein>
<evidence type="ECO:0000256" key="3">
    <source>
        <dbReference type="ARBA" id="ARBA00022692"/>
    </source>
</evidence>
<sequence>MKQITKHLTTSTAKNSSLFYFGSLFINFGRYLFHLLLLRFLSPSSYGEFLSYVSLLYLLTIPSGVIQTLVSRDVSLFFGKQDFRSIKHFFYFLSPLALVPALLISVLVIFFANPLAHLLTADPAAFIVLSLMTVTSILGAVLRSYLPALQRFTTQVLIGFIELLILIASAYIFLIFKLGALSGVLAMFLSGVIAILLSGYLLRSYLLPKPKKVTTFKINHIFLYSLIFSAGTLSLMSTDVLLVRYFFSSHDSGLYSALSVIGRMIFFGLTPIGSLILPIAASRYASKQPTNSVYLKLIISAGFLGIGAVSLFSLFPDLVVRLLSGSEYLAITSLIPFISLTMFFLSLNQLTLSYLLAVGKEKGTYLLFFFALLQPLLIIFIHSSLYQVITLNLTLQLCLFITLVIYNTLKKV</sequence>
<evidence type="ECO:0000256" key="5">
    <source>
        <dbReference type="ARBA" id="ARBA00023136"/>
    </source>
</evidence>
<reference evidence="8" key="1">
    <citation type="journal article" date="2020" name="Microorganisms">
        <title>Complete Genome of a Member of a New Bacterial Lineage in the Microgenomates Group Reveals an Unusual Nucleotide Composition Disparity Between Two Strands of DNA and Limited Metabolic Potential.</title>
        <authorList>
            <person name="Kadnikov V.V."/>
            <person name="Mardanov A.V."/>
            <person name="Beletsky A.V."/>
            <person name="Karnachuk O.V."/>
            <person name="Ravin N.V."/>
        </authorList>
    </citation>
    <scope>NUCLEOTIDE SEQUENCE [LARGE SCALE GENOMIC DNA]</scope>
</reference>
<keyword evidence="4 6" id="KW-1133">Transmembrane helix</keyword>
<keyword evidence="2" id="KW-1003">Cell membrane</keyword>
<feature type="transmembrane region" description="Helical" evidence="6">
    <location>
        <begin position="90"/>
        <end position="112"/>
    </location>
</feature>
<evidence type="ECO:0000256" key="4">
    <source>
        <dbReference type="ARBA" id="ARBA00022989"/>
    </source>
</evidence>
<feature type="transmembrane region" description="Helical" evidence="6">
    <location>
        <begin position="18"/>
        <end position="37"/>
    </location>
</feature>
<feature type="transmembrane region" description="Helical" evidence="6">
    <location>
        <begin position="335"/>
        <end position="357"/>
    </location>
</feature>
<dbReference type="KEGG" id="caqa:MICH65_0510"/>
<proteinExistence type="predicted"/>
<feature type="transmembrane region" description="Helical" evidence="6">
    <location>
        <begin position="180"/>
        <end position="202"/>
    </location>
</feature>
<feature type="transmembrane region" description="Helical" evidence="6">
    <location>
        <begin position="124"/>
        <end position="142"/>
    </location>
</feature>
<dbReference type="GO" id="GO:0005886">
    <property type="term" value="C:plasma membrane"/>
    <property type="evidence" value="ECO:0007669"/>
    <property type="project" value="UniProtKB-SubCell"/>
</dbReference>
<dbReference type="AlphaFoldDB" id="A0A857NDG8"/>
<feature type="transmembrane region" description="Helical" evidence="6">
    <location>
        <begin position="222"/>
        <end position="247"/>
    </location>
</feature>